<evidence type="ECO:0000313" key="2">
    <source>
        <dbReference type="EMBL" id="SFA88673.1"/>
    </source>
</evidence>
<dbReference type="AlphaFoldDB" id="A0A1I0WKZ8"/>
<name>A0A1I0WKZ8_9CLOT</name>
<accession>A0A1I0WKZ8</accession>
<dbReference type="STRING" id="84698.SAMN04488528_1005131"/>
<proteinExistence type="predicted"/>
<evidence type="ECO:0000256" key="1">
    <source>
        <dbReference type="PROSITE-ProRule" id="PRU00339"/>
    </source>
</evidence>
<dbReference type="SUPFAM" id="SSF48452">
    <property type="entry name" value="TPR-like"/>
    <property type="match status" value="1"/>
</dbReference>
<gene>
    <name evidence="2" type="ORF">SAMN04488528_1005131</name>
</gene>
<keyword evidence="1" id="KW-0802">TPR repeat</keyword>
<feature type="repeat" description="TPR" evidence="1">
    <location>
        <begin position="283"/>
        <end position="316"/>
    </location>
</feature>
<protein>
    <submittedName>
        <fullName evidence="2">Tetratricopeptide repeat-containing protein</fullName>
    </submittedName>
</protein>
<dbReference type="Pfam" id="PF13181">
    <property type="entry name" value="TPR_8"/>
    <property type="match status" value="3"/>
</dbReference>
<sequence length="361" mass="41922">MNYKSKLRERLSGMLFLQLKEEALKDIFKVDIKKYKELNDIFVPVDTNYLANNINDKNKINNIPITTFIEGMFFAMGADINFKYNGIYIDILNNIPSSKDFIKKKIAQSVKENDLEKAFILINGLLIIDKSDDIFEKALTICEAIRENNDKFTEIEEEIIEEFINYSNIASPYLYKSIIFRDKEEYELSLINLDKYLNKGGEKTGEILNFRNWLENAVNYEKGKNLVYEAPKEAIKLLSPLIEEFSDNPLLYYHLAVSYRVLGLHEKAIFYLNDALRIDSAFAEPLNELGLNYASLGYYEKAIEYFKKVFQVTKSLEICTNIAMCYIKLGNKKDAKLHLDIAEKIDPDDEIVSEIKEMIKN</sequence>
<evidence type="ECO:0000313" key="3">
    <source>
        <dbReference type="Proteomes" id="UP000198619"/>
    </source>
</evidence>
<dbReference type="Gene3D" id="1.25.40.10">
    <property type="entry name" value="Tetratricopeptide repeat domain"/>
    <property type="match status" value="1"/>
</dbReference>
<organism evidence="2 3">
    <name type="scientific">Clostridium frigidicarnis</name>
    <dbReference type="NCBI Taxonomy" id="84698"/>
    <lineage>
        <taxon>Bacteria</taxon>
        <taxon>Bacillati</taxon>
        <taxon>Bacillota</taxon>
        <taxon>Clostridia</taxon>
        <taxon>Eubacteriales</taxon>
        <taxon>Clostridiaceae</taxon>
        <taxon>Clostridium</taxon>
    </lineage>
</organism>
<reference evidence="2 3" key="1">
    <citation type="submission" date="2016-10" db="EMBL/GenBank/DDBJ databases">
        <authorList>
            <person name="de Groot N.N."/>
        </authorList>
    </citation>
    <scope>NUCLEOTIDE SEQUENCE [LARGE SCALE GENOMIC DNA]</scope>
    <source>
        <strain evidence="2 3">DSM 12271</strain>
    </source>
</reference>
<dbReference type="PROSITE" id="PS50005">
    <property type="entry name" value="TPR"/>
    <property type="match status" value="1"/>
</dbReference>
<dbReference type="InterPro" id="IPR011990">
    <property type="entry name" value="TPR-like_helical_dom_sf"/>
</dbReference>
<keyword evidence="3" id="KW-1185">Reference proteome</keyword>
<dbReference type="OrthoDB" id="358807at2"/>
<dbReference type="InterPro" id="IPR019734">
    <property type="entry name" value="TPR_rpt"/>
</dbReference>
<dbReference type="Proteomes" id="UP000198619">
    <property type="component" value="Unassembled WGS sequence"/>
</dbReference>
<dbReference type="EMBL" id="FOKI01000005">
    <property type="protein sequence ID" value="SFA88673.1"/>
    <property type="molecule type" value="Genomic_DNA"/>
</dbReference>
<dbReference type="SMART" id="SM00028">
    <property type="entry name" value="TPR"/>
    <property type="match status" value="3"/>
</dbReference>
<dbReference type="RefSeq" id="WP_090039242.1">
    <property type="nucleotide sequence ID" value="NZ_FOKI01000005.1"/>
</dbReference>